<keyword evidence="5" id="KW-1185">Reference proteome</keyword>
<evidence type="ECO:0000259" key="3">
    <source>
        <dbReference type="PROSITE" id="PS51165"/>
    </source>
</evidence>
<accession>W4KBK7</accession>
<dbReference type="HOGENOM" id="CLU_039352_2_3_1"/>
<evidence type="ECO:0000313" key="4">
    <source>
        <dbReference type="EMBL" id="ETW83114.1"/>
    </source>
</evidence>
<dbReference type="Gene3D" id="3.30.2300.10">
    <property type="entry name" value="THUMP superfamily"/>
    <property type="match status" value="1"/>
</dbReference>
<dbReference type="GO" id="GO:0003723">
    <property type="term" value="F:RNA binding"/>
    <property type="evidence" value="ECO:0007669"/>
    <property type="project" value="UniProtKB-UniRule"/>
</dbReference>
<dbReference type="FunCoup" id="W4KBK7">
    <property type="interactions" value="602"/>
</dbReference>
<dbReference type="RefSeq" id="XP_009545398.1">
    <property type="nucleotide sequence ID" value="XM_009547103.1"/>
</dbReference>
<dbReference type="PROSITE" id="PS51165">
    <property type="entry name" value="THUMP"/>
    <property type="match status" value="1"/>
</dbReference>
<dbReference type="GeneID" id="20670345"/>
<gene>
    <name evidence="4" type="ORF">HETIRDRAFT_316629</name>
</gene>
<name>W4KBK7_HETIT</name>
<keyword evidence="1" id="KW-0694">RNA-binding</keyword>
<dbReference type="CDD" id="cd11717">
    <property type="entry name" value="THUMP_THUMPD1_like"/>
    <property type="match status" value="1"/>
</dbReference>
<feature type="domain" description="THUMP" evidence="3">
    <location>
        <begin position="139"/>
        <end position="245"/>
    </location>
</feature>
<dbReference type="InterPro" id="IPR040183">
    <property type="entry name" value="THUMPD1-like"/>
</dbReference>
<dbReference type="KEGG" id="hir:HETIRDRAFT_316629"/>
<dbReference type="eggNOG" id="KOG3943">
    <property type="taxonomic scope" value="Eukaryota"/>
</dbReference>
<dbReference type="Pfam" id="PF02926">
    <property type="entry name" value="THUMP"/>
    <property type="match status" value="1"/>
</dbReference>
<organism evidence="4 5">
    <name type="scientific">Heterobasidion irregulare (strain TC 32-1)</name>
    <dbReference type="NCBI Taxonomy" id="747525"/>
    <lineage>
        <taxon>Eukaryota</taxon>
        <taxon>Fungi</taxon>
        <taxon>Dikarya</taxon>
        <taxon>Basidiomycota</taxon>
        <taxon>Agaricomycotina</taxon>
        <taxon>Agaricomycetes</taxon>
        <taxon>Russulales</taxon>
        <taxon>Bondarzewiaceae</taxon>
        <taxon>Heterobasidion</taxon>
        <taxon>Heterobasidion annosum species complex</taxon>
    </lineage>
</organism>
<dbReference type="SMART" id="SM00981">
    <property type="entry name" value="THUMP"/>
    <property type="match status" value="1"/>
</dbReference>
<evidence type="ECO:0000256" key="1">
    <source>
        <dbReference type="PROSITE-ProRule" id="PRU00529"/>
    </source>
</evidence>
<dbReference type="AlphaFoldDB" id="W4KBK7"/>
<sequence>MSEKKRGTQANDRSRRKYRHDGTPIWGKRSIDGPGVWVSCVKGKEKQTVGELYDLFEQLASDLWPAENNAITGDGDDENPTDDIEEDLEKQIAKELASMKKPRREQMFANCQTNTPCVVFISCKSPVNPVKLVLKHIEIVENTGITQTRYTQRLTPVVGSCVVNVPEIQALFRRVLNNFISDDPEHKYRYKIELRSRNHNTLSRQILIDTIVTCVPDGYTVDLEDPDIFILVEVFKSVCGVSIVRDYYKHLKFNVMEIAKVRNETEGFKDGEGRIVKNSIAEQDDPVPA</sequence>
<proteinExistence type="predicted"/>
<dbReference type="OrthoDB" id="367221at2759"/>
<feature type="region of interest" description="Disordered" evidence="2">
    <location>
        <begin position="1"/>
        <end position="25"/>
    </location>
</feature>
<dbReference type="InterPro" id="IPR004114">
    <property type="entry name" value="THUMP_dom"/>
</dbReference>
<dbReference type="GO" id="GO:0006400">
    <property type="term" value="P:tRNA modification"/>
    <property type="evidence" value="ECO:0007669"/>
    <property type="project" value="InterPro"/>
</dbReference>
<dbReference type="PANTHER" id="PTHR13452:SF10">
    <property type="entry name" value="THUMP DOMAIN-CONTAINING PROTEIN 1"/>
    <property type="match status" value="1"/>
</dbReference>
<evidence type="ECO:0000256" key="2">
    <source>
        <dbReference type="SAM" id="MobiDB-lite"/>
    </source>
</evidence>
<dbReference type="PANTHER" id="PTHR13452">
    <property type="entry name" value="THUMP DOMAIN CONTAINING PROTEIN 1-RELATED"/>
    <property type="match status" value="1"/>
</dbReference>
<dbReference type="SUPFAM" id="SSF143437">
    <property type="entry name" value="THUMP domain-like"/>
    <property type="match status" value="1"/>
</dbReference>
<dbReference type="Proteomes" id="UP000030671">
    <property type="component" value="Unassembled WGS sequence"/>
</dbReference>
<evidence type="ECO:0000313" key="5">
    <source>
        <dbReference type="Proteomes" id="UP000030671"/>
    </source>
</evidence>
<protein>
    <recommendedName>
        <fullName evidence="3">THUMP domain-containing protein</fullName>
    </recommendedName>
</protein>
<dbReference type="EMBL" id="KI925457">
    <property type="protein sequence ID" value="ETW83114.1"/>
    <property type="molecule type" value="Genomic_DNA"/>
</dbReference>
<dbReference type="InParanoid" id="W4KBK7"/>
<reference evidence="4 5" key="1">
    <citation type="journal article" date="2012" name="New Phytol.">
        <title>Insight into trade-off between wood decay and parasitism from the genome of a fungal forest pathogen.</title>
        <authorList>
            <person name="Olson A."/>
            <person name="Aerts A."/>
            <person name="Asiegbu F."/>
            <person name="Belbahri L."/>
            <person name="Bouzid O."/>
            <person name="Broberg A."/>
            <person name="Canback B."/>
            <person name="Coutinho P.M."/>
            <person name="Cullen D."/>
            <person name="Dalman K."/>
            <person name="Deflorio G."/>
            <person name="van Diepen L.T."/>
            <person name="Dunand C."/>
            <person name="Duplessis S."/>
            <person name="Durling M."/>
            <person name="Gonthier P."/>
            <person name="Grimwood J."/>
            <person name="Fossdal C.G."/>
            <person name="Hansson D."/>
            <person name="Henrissat B."/>
            <person name="Hietala A."/>
            <person name="Himmelstrand K."/>
            <person name="Hoffmeister D."/>
            <person name="Hogberg N."/>
            <person name="James T.Y."/>
            <person name="Karlsson M."/>
            <person name="Kohler A."/>
            <person name="Kues U."/>
            <person name="Lee Y.H."/>
            <person name="Lin Y.C."/>
            <person name="Lind M."/>
            <person name="Lindquist E."/>
            <person name="Lombard V."/>
            <person name="Lucas S."/>
            <person name="Lunden K."/>
            <person name="Morin E."/>
            <person name="Murat C."/>
            <person name="Park J."/>
            <person name="Raffaello T."/>
            <person name="Rouze P."/>
            <person name="Salamov A."/>
            <person name="Schmutz J."/>
            <person name="Solheim H."/>
            <person name="Stahlberg J."/>
            <person name="Velez H."/>
            <person name="de Vries R.P."/>
            <person name="Wiebenga A."/>
            <person name="Woodward S."/>
            <person name="Yakovlev I."/>
            <person name="Garbelotto M."/>
            <person name="Martin F."/>
            <person name="Grigoriev I.V."/>
            <person name="Stenlid J."/>
        </authorList>
    </citation>
    <scope>NUCLEOTIDE SEQUENCE [LARGE SCALE GENOMIC DNA]</scope>
    <source>
        <strain evidence="4 5">TC 32-1</strain>
    </source>
</reference>